<evidence type="ECO:0000313" key="2">
    <source>
        <dbReference type="Proteomes" id="UP000545507"/>
    </source>
</evidence>
<reference evidence="1 2" key="1">
    <citation type="submission" date="2019-09" db="EMBL/GenBank/DDBJ databases">
        <title>Hydrogenophaga aromatica sp. nov., isolated from a para-xylene-degrading enrichment culture.</title>
        <authorList>
            <person name="Tancsics A."/>
            <person name="Banerjee S."/>
        </authorList>
    </citation>
    <scope>NUCLEOTIDE SEQUENCE [LARGE SCALE GENOMIC DNA]</scope>
    <source>
        <strain evidence="1 2">D2P1</strain>
    </source>
</reference>
<name>A0A7Y8H0R8_9BURK</name>
<comment type="caution">
    <text evidence="1">The sequence shown here is derived from an EMBL/GenBank/DDBJ whole genome shotgun (WGS) entry which is preliminary data.</text>
</comment>
<keyword evidence="2" id="KW-1185">Reference proteome</keyword>
<dbReference type="AlphaFoldDB" id="A0A7Y8H0R8"/>
<dbReference type="EMBL" id="VYGV01000027">
    <property type="protein sequence ID" value="NWF48394.1"/>
    <property type="molecule type" value="Genomic_DNA"/>
</dbReference>
<protein>
    <recommendedName>
        <fullName evidence="3">L,D-transpeptidase</fullName>
    </recommendedName>
</protein>
<evidence type="ECO:0008006" key="3">
    <source>
        <dbReference type="Google" id="ProtNLM"/>
    </source>
</evidence>
<sequence>MRSGDNSGLPFVLIDKRQAQVFVFSAEARLLGATPALLGLAKGDDASPGIGQKPLSRIQPHERTTPAGRFVAALAKNLSGDPILWVDYETSISLHSLRGNNPREQRAIRLTSPSAHDNRISFGCINVALTFFDDVVMKAFQGTEGVVYVLPDTRSLASVFAPHGFAPTPD</sequence>
<dbReference type="Proteomes" id="UP000545507">
    <property type="component" value="Unassembled WGS sequence"/>
</dbReference>
<accession>A0A7Y8H0R8</accession>
<gene>
    <name evidence="1" type="ORF">F3K02_24520</name>
</gene>
<proteinExistence type="predicted"/>
<evidence type="ECO:0000313" key="1">
    <source>
        <dbReference type="EMBL" id="NWF48394.1"/>
    </source>
</evidence>
<organism evidence="1 2">
    <name type="scientific">Hydrogenophaga aromaticivorans</name>
    <dbReference type="NCBI Taxonomy" id="2610898"/>
    <lineage>
        <taxon>Bacteria</taxon>
        <taxon>Pseudomonadati</taxon>
        <taxon>Pseudomonadota</taxon>
        <taxon>Betaproteobacteria</taxon>
        <taxon>Burkholderiales</taxon>
        <taxon>Comamonadaceae</taxon>
        <taxon>Hydrogenophaga</taxon>
    </lineage>
</organism>